<accession>A0A8I0TTK9</accession>
<name>A0A8I0TTK9_9ACTN</name>
<organism evidence="1 2">
    <name type="scientific">Streptomyces stelliscabiei</name>
    <dbReference type="NCBI Taxonomy" id="146820"/>
    <lineage>
        <taxon>Bacteria</taxon>
        <taxon>Bacillati</taxon>
        <taxon>Actinomycetota</taxon>
        <taxon>Actinomycetes</taxon>
        <taxon>Kitasatosporales</taxon>
        <taxon>Streptomycetaceae</taxon>
        <taxon>Streptomyces</taxon>
    </lineage>
</organism>
<reference evidence="1 2" key="1">
    <citation type="submission" date="2020-10" db="EMBL/GenBank/DDBJ databases">
        <title>Sequencing the genomes of 1000 actinobacteria strains.</title>
        <authorList>
            <person name="Klenk H.-P."/>
        </authorList>
    </citation>
    <scope>NUCLEOTIDE SEQUENCE [LARGE SCALE GENOMIC DNA]</scope>
    <source>
        <strain evidence="1 2">DSM 41803</strain>
    </source>
</reference>
<dbReference type="Proteomes" id="UP000629287">
    <property type="component" value="Unassembled WGS sequence"/>
</dbReference>
<evidence type="ECO:0000313" key="2">
    <source>
        <dbReference type="Proteomes" id="UP000629287"/>
    </source>
</evidence>
<evidence type="ECO:0000313" key="1">
    <source>
        <dbReference type="EMBL" id="MBE1597383.1"/>
    </source>
</evidence>
<dbReference type="AlphaFoldDB" id="A0A8I0TTK9"/>
<proteinExistence type="predicted"/>
<sequence>MLGLGLGGHTLLTAPTLLSSLRCPLLLLLGALQFSSLGLLLRLVRLSEHLHHCLAAPRVPHLYSRNLRSCTQDGSPRRGIPQQYPGPLSGNRCARRPWSDHRKAMSLGSSDDLWSVAVVTWTKQRRASVLSPWLPARSGTRLERPLRPELSAERSSRCWWTSQQPSRSIGGQLRSAAVSCGRLRSAAVGCGRLRSAAVALVAVLRCCTATAITRSWTTRGPLADEAFRRHKSVAAPGQLSSVV</sequence>
<gene>
    <name evidence="1" type="ORF">H4687_003512</name>
</gene>
<keyword evidence="2" id="KW-1185">Reference proteome</keyword>
<comment type="caution">
    <text evidence="1">The sequence shown here is derived from an EMBL/GenBank/DDBJ whole genome shotgun (WGS) entry which is preliminary data.</text>
</comment>
<dbReference type="EMBL" id="JADBGF010000001">
    <property type="protein sequence ID" value="MBE1597383.1"/>
    <property type="molecule type" value="Genomic_DNA"/>
</dbReference>
<protein>
    <submittedName>
        <fullName evidence="1">Uncharacterized protein</fullName>
    </submittedName>
</protein>